<feature type="transmembrane region" description="Helical" evidence="2">
    <location>
        <begin position="20"/>
        <end position="39"/>
    </location>
</feature>
<dbReference type="InterPro" id="IPR024414">
    <property type="entry name" value="Uncharacterised_PrgI"/>
</dbReference>
<accession>A0A1G2BU90</accession>
<evidence type="ECO:0000313" key="3">
    <source>
        <dbReference type="EMBL" id="OGY92714.1"/>
    </source>
</evidence>
<evidence type="ECO:0000313" key="4">
    <source>
        <dbReference type="Proteomes" id="UP000177349"/>
    </source>
</evidence>
<evidence type="ECO:0008006" key="5">
    <source>
        <dbReference type="Google" id="ProtNLM"/>
    </source>
</evidence>
<dbReference type="AlphaFoldDB" id="A0A1G2BU90"/>
<proteinExistence type="predicted"/>
<keyword evidence="2" id="KW-0812">Transmembrane</keyword>
<name>A0A1G2BU90_9BACT</name>
<feature type="region of interest" description="Disordered" evidence="1">
    <location>
        <begin position="94"/>
        <end position="115"/>
    </location>
</feature>
<evidence type="ECO:0000256" key="1">
    <source>
        <dbReference type="SAM" id="MobiDB-lite"/>
    </source>
</evidence>
<keyword evidence="2" id="KW-0472">Membrane</keyword>
<keyword evidence="2" id="KW-1133">Transmembrane helix</keyword>
<sequence>MQKFIVPQFIDIENKILGPVTVRQFITVAVGGVFMFVAYRLADFSLFLIEAAIILIITAVIAFLRFNGLPFHIFFLNMVGTYKKPMLRVWLKEETRRSSGGKKKQSKKDQEEKYFVPKNSISSEKLSELALIIDTGGIYKGEAEADRMSKSLYAQ</sequence>
<reference evidence="3 4" key="1">
    <citation type="journal article" date="2016" name="Nat. Commun.">
        <title>Thousands of microbial genomes shed light on interconnected biogeochemical processes in an aquifer system.</title>
        <authorList>
            <person name="Anantharaman K."/>
            <person name="Brown C.T."/>
            <person name="Hug L.A."/>
            <person name="Sharon I."/>
            <person name="Castelle C.J."/>
            <person name="Probst A.J."/>
            <person name="Thomas B.C."/>
            <person name="Singh A."/>
            <person name="Wilkins M.J."/>
            <person name="Karaoz U."/>
            <person name="Brodie E.L."/>
            <person name="Williams K.H."/>
            <person name="Hubbard S.S."/>
            <person name="Banfield J.F."/>
        </authorList>
    </citation>
    <scope>NUCLEOTIDE SEQUENCE [LARGE SCALE GENOMIC DNA]</scope>
</reference>
<dbReference type="Proteomes" id="UP000177349">
    <property type="component" value="Unassembled WGS sequence"/>
</dbReference>
<dbReference type="EMBL" id="MHKN01000012">
    <property type="protein sequence ID" value="OGY92714.1"/>
    <property type="molecule type" value="Genomic_DNA"/>
</dbReference>
<protein>
    <recommendedName>
        <fullName evidence="5">PrgI family protein</fullName>
    </recommendedName>
</protein>
<feature type="transmembrane region" description="Helical" evidence="2">
    <location>
        <begin position="45"/>
        <end position="64"/>
    </location>
</feature>
<comment type="caution">
    <text evidence="3">The sequence shown here is derived from an EMBL/GenBank/DDBJ whole genome shotgun (WGS) entry which is preliminary data.</text>
</comment>
<evidence type="ECO:0000256" key="2">
    <source>
        <dbReference type="SAM" id="Phobius"/>
    </source>
</evidence>
<organism evidence="3 4">
    <name type="scientific">Candidatus Komeilibacteria bacterium RIFCSPLOWO2_01_FULL_53_11</name>
    <dbReference type="NCBI Taxonomy" id="1798552"/>
    <lineage>
        <taxon>Bacteria</taxon>
        <taxon>Candidatus Komeiliibacteriota</taxon>
    </lineage>
</organism>
<gene>
    <name evidence="3" type="ORF">A3B31_01665</name>
</gene>
<dbReference type="Pfam" id="PF12666">
    <property type="entry name" value="PrgI"/>
    <property type="match status" value="1"/>
</dbReference>